<feature type="domain" description="HTH cro/C1-type" evidence="2">
    <location>
        <begin position="15"/>
        <end position="69"/>
    </location>
</feature>
<evidence type="ECO:0000313" key="4">
    <source>
        <dbReference type="Proteomes" id="UP000195569"/>
    </source>
</evidence>
<evidence type="ECO:0000259" key="2">
    <source>
        <dbReference type="PROSITE" id="PS50943"/>
    </source>
</evidence>
<evidence type="ECO:0000313" key="3">
    <source>
        <dbReference type="EMBL" id="SIT41803.1"/>
    </source>
</evidence>
<keyword evidence="1" id="KW-0238">DNA-binding</keyword>
<dbReference type="SMART" id="SM00530">
    <property type="entry name" value="HTH_XRE"/>
    <property type="match status" value="1"/>
</dbReference>
<dbReference type="PANTHER" id="PTHR46797">
    <property type="entry name" value="HTH-TYPE TRANSCRIPTIONAL REGULATOR"/>
    <property type="match status" value="1"/>
</dbReference>
<dbReference type="CDD" id="cd00093">
    <property type="entry name" value="HTH_XRE"/>
    <property type="match status" value="1"/>
</dbReference>
<dbReference type="Proteomes" id="UP000195569">
    <property type="component" value="Unassembled WGS sequence"/>
</dbReference>
<dbReference type="EMBL" id="CYGY02000030">
    <property type="protein sequence ID" value="SIT41803.1"/>
    <property type="molecule type" value="Genomic_DNA"/>
</dbReference>
<protein>
    <submittedName>
        <fullName evidence="3">Transcriptional regulator, XRE family</fullName>
    </submittedName>
</protein>
<dbReference type="Gene3D" id="1.10.260.40">
    <property type="entry name" value="lambda repressor-like DNA-binding domains"/>
    <property type="match status" value="1"/>
</dbReference>
<evidence type="ECO:0000256" key="1">
    <source>
        <dbReference type="ARBA" id="ARBA00023125"/>
    </source>
</evidence>
<dbReference type="Pfam" id="PF13560">
    <property type="entry name" value="HTH_31"/>
    <property type="match status" value="1"/>
</dbReference>
<sequence>MSAEQKLAEQLGKTLARARLAAGYAQELVAEHIGVNAETISRFERGAVLPTLPRLVELAELYQVPVSTLLRRSSPRAIDLAEELADKLSHLNDADRLWVSQWLTELCERLRQSAAGGRTAKKPHR</sequence>
<dbReference type="GO" id="GO:0003700">
    <property type="term" value="F:DNA-binding transcription factor activity"/>
    <property type="evidence" value="ECO:0007669"/>
    <property type="project" value="TreeGrafter"/>
</dbReference>
<dbReference type="InterPro" id="IPR001387">
    <property type="entry name" value="Cro/C1-type_HTH"/>
</dbReference>
<dbReference type="RefSeq" id="WP_087735051.1">
    <property type="nucleotide sequence ID" value="NZ_CYGY02000030.1"/>
</dbReference>
<dbReference type="SUPFAM" id="SSF47413">
    <property type="entry name" value="lambda repressor-like DNA-binding domains"/>
    <property type="match status" value="1"/>
</dbReference>
<dbReference type="InterPro" id="IPR010982">
    <property type="entry name" value="Lambda_DNA-bd_dom_sf"/>
</dbReference>
<keyword evidence="4" id="KW-1185">Reference proteome</keyword>
<organism evidence="3 4">
    <name type="scientific">Paraburkholderia piptadeniae</name>
    <dbReference type="NCBI Taxonomy" id="1701573"/>
    <lineage>
        <taxon>Bacteria</taxon>
        <taxon>Pseudomonadati</taxon>
        <taxon>Pseudomonadota</taxon>
        <taxon>Betaproteobacteria</taxon>
        <taxon>Burkholderiales</taxon>
        <taxon>Burkholderiaceae</taxon>
        <taxon>Paraburkholderia</taxon>
    </lineage>
</organism>
<dbReference type="AlphaFoldDB" id="A0A1N7S329"/>
<reference evidence="3" key="1">
    <citation type="submission" date="2016-12" db="EMBL/GenBank/DDBJ databases">
        <authorList>
            <person name="Moulin L."/>
        </authorList>
    </citation>
    <scope>NUCLEOTIDE SEQUENCE [LARGE SCALE GENOMIC DNA]</scope>
    <source>
        <strain evidence="3">STM 7183</strain>
    </source>
</reference>
<name>A0A1N7S329_9BURK</name>
<gene>
    <name evidence="3" type="ORF">BN2476_300202</name>
</gene>
<dbReference type="InterPro" id="IPR050807">
    <property type="entry name" value="TransReg_Diox_bact_type"/>
</dbReference>
<dbReference type="GO" id="GO:0005829">
    <property type="term" value="C:cytosol"/>
    <property type="evidence" value="ECO:0007669"/>
    <property type="project" value="TreeGrafter"/>
</dbReference>
<proteinExistence type="predicted"/>
<dbReference type="GO" id="GO:0003677">
    <property type="term" value="F:DNA binding"/>
    <property type="evidence" value="ECO:0007669"/>
    <property type="project" value="UniProtKB-KW"/>
</dbReference>
<dbReference type="PANTHER" id="PTHR46797:SF1">
    <property type="entry name" value="METHYLPHOSPHONATE SYNTHASE"/>
    <property type="match status" value="1"/>
</dbReference>
<dbReference type="OrthoDB" id="5524454at2"/>
<comment type="caution">
    <text evidence="3">The sequence shown here is derived from an EMBL/GenBank/DDBJ whole genome shotgun (WGS) entry which is preliminary data.</text>
</comment>
<accession>A0A1N7S329</accession>
<dbReference type="PROSITE" id="PS50943">
    <property type="entry name" value="HTH_CROC1"/>
    <property type="match status" value="1"/>
</dbReference>